<dbReference type="Proteomes" id="UP000886757">
    <property type="component" value="Unassembled WGS sequence"/>
</dbReference>
<feature type="signal peptide" evidence="3">
    <location>
        <begin position="1"/>
        <end position="25"/>
    </location>
</feature>
<dbReference type="SUPFAM" id="SSF53850">
    <property type="entry name" value="Periplasmic binding protein-like II"/>
    <property type="match status" value="1"/>
</dbReference>
<feature type="chain" id="PRO_5038941441" evidence="3">
    <location>
        <begin position="26"/>
        <end position="319"/>
    </location>
</feature>
<gene>
    <name evidence="5" type="ORF">IAB31_04310</name>
</gene>
<dbReference type="PANTHER" id="PTHR35936:SF17">
    <property type="entry name" value="ARGININE-BINDING EXTRACELLULAR PROTEIN ARTP"/>
    <property type="match status" value="1"/>
</dbReference>
<evidence type="ECO:0000313" key="5">
    <source>
        <dbReference type="EMBL" id="HIR13128.1"/>
    </source>
</evidence>
<comment type="caution">
    <text evidence="5">The sequence shown here is derived from an EMBL/GenBank/DDBJ whole genome shotgun (WGS) entry which is preliminary data.</text>
</comment>
<organism evidence="5 6">
    <name type="scientific">Candidatus Choladousia intestinavium</name>
    <dbReference type="NCBI Taxonomy" id="2840727"/>
    <lineage>
        <taxon>Bacteria</taxon>
        <taxon>Bacillati</taxon>
        <taxon>Bacillota</taxon>
        <taxon>Clostridia</taxon>
        <taxon>Lachnospirales</taxon>
        <taxon>Lachnospiraceae</taxon>
        <taxon>Lachnospiraceae incertae sedis</taxon>
        <taxon>Candidatus Choladousia</taxon>
    </lineage>
</organism>
<evidence type="ECO:0000313" key="6">
    <source>
        <dbReference type="Proteomes" id="UP000886757"/>
    </source>
</evidence>
<feature type="region of interest" description="Disordered" evidence="2">
    <location>
        <begin position="272"/>
        <end position="319"/>
    </location>
</feature>
<dbReference type="Gene3D" id="3.40.190.10">
    <property type="entry name" value="Periplasmic binding protein-like II"/>
    <property type="match status" value="2"/>
</dbReference>
<dbReference type="PANTHER" id="PTHR35936">
    <property type="entry name" value="MEMBRANE-BOUND LYTIC MUREIN TRANSGLYCOSYLASE F"/>
    <property type="match status" value="1"/>
</dbReference>
<protein>
    <submittedName>
        <fullName evidence="5">Transporter substrate-binding domain-containing protein</fullName>
    </submittedName>
</protein>
<dbReference type="InterPro" id="IPR001638">
    <property type="entry name" value="Solute-binding_3/MltF_N"/>
</dbReference>
<dbReference type="EMBL" id="DVGK01000052">
    <property type="protein sequence ID" value="HIR13128.1"/>
    <property type="molecule type" value="Genomic_DNA"/>
</dbReference>
<name>A0A9D1AAT4_9FIRM</name>
<evidence type="ECO:0000256" key="2">
    <source>
        <dbReference type="SAM" id="MobiDB-lite"/>
    </source>
</evidence>
<proteinExistence type="predicted"/>
<feature type="domain" description="Solute-binding protein family 3/N-terminal" evidence="4">
    <location>
        <begin position="39"/>
        <end position="269"/>
    </location>
</feature>
<dbReference type="Pfam" id="PF00497">
    <property type="entry name" value="SBP_bac_3"/>
    <property type="match status" value="1"/>
</dbReference>
<accession>A0A9D1AAT4</accession>
<evidence type="ECO:0000256" key="3">
    <source>
        <dbReference type="SAM" id="SignalP"/>
    </source>
</evidence>
<dbReference type="SMART" id="SM00062">
    <property type="entry name" value="PBPb"/>
    <property type="match status" value="1"/>
</dbReference>
<feature type="compositionally biased region" description="Acidic residues" evidence="2">
    <location>
        <begin position="272"/>
        <end position="309"/>
    </location>
</feature>
<dbReference type="AlphaFoldDB" id="A0A9D1AAT4"/>
<keyword evidence="1 3" id="KW-0732">Signal</keyword>
<evidence type="ECO:0000256" key="1">
    <source>
        <dbReference type="ARBA" id="ARBA00022729"/>
    </source>
</evidence>
<sequence>MKKIISGCITLSMVCCLACGITSMAEEQNALERIQESGKLVMATDAAWPPFEFMEGEDVVGVDVAIAQDIADALGVELEVINVAFDSLSMYLENQEADIAIAAITVTEDRQEVMEFSEPYTDTYQYIVVKEDDDNVQTIEDLAGYIIGVHLGTTGDFLASDEVNMGVLAGTGASVQQYKDLTVAALGLNAGDVQAIVCDRLLAENLCEVNDGLKCFEAVYEDGSSTNEQYAIAANKGETELIDAINEIIGPMKEDGTIDQYILDYTERASLAEDEDAEATTEAAADETEAAEETEAAADETEAVAEDTTEAAAETEAAE</sequence>
<feature type="compositionally biased region" description="Low complexity" evidence="2">
    <location>
        <begin position="310"/>
        <end position="319"/>
    </location>
</feature>
<evidence type="ECO:0000259" key="4">
    <source>
        <dbReference type="SMART" id="SM00062"/>
    </source>
</evidence>
<reference evidence="5" key="1">
    <citation type="submission" date="2020-10" db="EMBL/GenBank/DDBJ databases">
        <authorList>
            <person name="Gilroy R."/>
        </authorList>
    </citation>
    <scope>NUCLEOTIDE SEQUENCE</scope>
    <source>
        <strain evidence="5">ChiSjej4B22-8148</strain>
    </source>
</reference>
<reference evidence="5" key="2">
    <citation type="journal article" date="2021" name="PeerJ">
        <title>Extensive microbial diversity within the chicken gut microbiome revealed by metagenomics and culture.</title>
        <authorList>
            <person name="Gilroy R."/>
            <person name="Ravi A."/>
            <person name="Getino M."/>
            <person name="Pursley I."/>
            <person name="Horton D.L."/>
            <person name="Alikhan N.F."/>
            <person name="Baker D."/>
            <person name="Gharbi K."/>
            <person name="Hall N."/>
            <person name="Watson M."/>
            <person name="Adriaenssens E.M."/>
            <person name="Foster-Nyarko E."/>
            <person name="Jarju S."/>
            <person name="Secka A."/>
            <person name="Antonio M."/>
            <person name="Oren A."/>
            <person name="Chaudhuri R.R."/>
            <person name="La Ragione R."/>
            <person name="Hildebrand F."/>
            <person name="Pallen M.J."/>
        </authorList>
    </citation>
    <scope>NUCLEOTIDE SEQUENCE</scope>
    <source>
        <strain evidence="5">ChiSjej4B22-8148</strain>
    </source>
</reference>